<dbReference type="Gene3D" id="1.10.3210.10">
    <property type="entry name" value="Hypothetical protein af1432"/>
    <property type="match status" value="1"/>
</dbReference>
<organism evidence="4 5">
    <name type="scientific">Weissella diestrammenae</name>
    <dbReference type="NCBI Taxonomy" id="1162633"/>
    <lineage>
        <taxon>Bacteria</taxon>
        <taxon>Bacillati</taxon>
        <taxon>Bacillota</taxon>
        <taxon>Bacilli</taxon>
        <taxon>Lactobacillales</taxon>
        <taxon>Lactobacillaceae</taxon>
        <taxon>Weissella</taxon>
    </lineage>
</organism>
<dbReference type="SUPFAM" id="SSF53067">
    <property type="entry name" value="Actin-like ATPase domain"/>
    <property type="match status" value="2"/>
</dbReference>
<sequence length="496" mass="55535">MVESKLFGVILIGATSVDLQIVNRKSGNKIEKVHHDTILNDELYDVGVVAQDQIERVIVQLQGFQQLLRDYAVTDIRIWGAYSLASASNAVYVVAQIKQATGLKIEWLSASQEAYYGQLSMRYGESDLDLSVNNRLFLVSLSSGRLSLGYYETGDLKWTRSINLGPMRLASDLDTLVDEFIDIQGLTREFIHSKLADYTTLLPTFPPANLLVVSGSLALGQLLKTPIVSRDEFFKTNAHLLRAPIQKWSEKLNVTANQLPAVMPELLLLEELVAITQVDQVGVSEQHMLPGLVMDALGQLPGDEILAQAQELSQRFGVEPKHQQAVRHFSEQLFDRLKKVHGLGKRERILLQVAALVHDVGSYLNTYHHYEYSETVILAAEMEGLTPVENRMVAMISRYHSHAVPGDGLQTVKQLTESEWIVVVKLTAILRLADALDDSRLQKIEKIAVSTKAYQIVVTGYSLDKLYLEQSTFEAKANLFEDVFGRLIILKRKGHN</sequence>
<dbReference type="SUPFAM" id="SSF109604">
    <property type="entry name" value="HD-domain/PDEase-like"/>
    <property type="match status" value="1"/>
</dbReference>
<evidence type="ECO:0000313" key="5">
    <source>
        <dbReference type="Proteomes" id="UP000515800"/>
    </source>
</evidence>
<proteinExistence type="inferred from homology"/>
<dbReference type="EMBL" id="CP060724">
    <property type="protein sequence ID" value="QNN74697.1"/>
    <property type="molecule type" value="Genomic_DNA"/>
</dbReference>
<dbReference type="KEGG" id="wdi:H9L19_04545"/>
<dbReference type="Gene3D" id="3.30.420.150">
    <property type="entry name" value="Exopolyphosphatase. Domain 2"/>
    <property type="match status" value="1"/>
</dbReference>
<keyword evidence="5" id="KW-1185">Reference proteome</keyword>
<name>A0A7G9T3M2_9LACO</name>
<dbReference type="InterPro" id="IPR048950">
    <property type="entry name" value="Ppx_GppA_C"/>
</dbReference>
<evidence type="ECO:0000256" key="1">
    <source>
        <dbReference type="ARBA" id="ARBA00007125"/>
    </source>
</evidence>
<gene>
    <name evidence="4" type="ORF">H9L19_04545</name>
</gene>
<dbReference type="InterPro" id="IPR003695">
    <property type="entry name" value="Ppx_GppA_N"/>
</dbReference>
<feature type="domain" description="Ppx/GppA phosphatase C-terminal" evidence="3">
    <location>
        <begin position="309"/>
        <end position="452"/>
    </location>
</feature>
<dbReference type="Gene3D" id="3.30.420.40">
    <property type="match status" value="1"/>
</dbReference>
<reference evidence="4 5" key="1">
    <citation type="submission" date="2020-08" db="EMBL/GenBank/DDBJ databases">
        <title>Genome sequence of Weissella diestrammenae KACC 16890T.</title>
        <authorList>
            <person name="Hyun D.-W."/>
            <person name="Bae J.-W."/>
        </authorList>
    </citation>
    <scope>NUCLEOTIDE SEQUENCE [LARGE SCALE GENOMIC DNA]</scope>
    <source>
        <strain evidence="4 5">KACC 16890</strain>
    </source>
</reference>
<evidence type="ECO:0000259" key="3">
    <source>
        <dbReference type="Pfam" id="PF21447"/>
    </source>
</evidence>
<evidence type="ECO:0000259" key="2">
    <source>
        <dbReference type="Pfam" id="PF02541"/>
    </source>
</evidence>
<comment type="similarity">
    <text evidence="1">Belongs to the GppA/Ppx family.</text>
</comment>
<dbReference type="InterPro" id="IPR050273">
    <property type="entry name" value="GppA/Ppx_hydrolase"/>
</dbReference>
<evidence type="ECO:0000313" key="4">
    <source>
        <dbReference type="EMBL" id="QNN74697.1"/>
    </source>
</evidence>
<dbReference type="AlphaFoldDB" id="A0A7G9T3M2"/>
<dbReference type="CDD" id="cd00077">
    <property type="entry name" value="HDc"/>
    <property type="match status" value="1"/>
</dbReference>
<dbReference type="GO" id="GO:0016462">
    <property type="term" value="F:pyrophosphatase activity"/>
    <property type="evidence" value="ECO:0007669"/>
    <property type="project" value="TreeGrafter"/>
</dbReference>
<dbReference type="PANTHER" id="PTHR30005">
    <property type="entry name" value="EXOPOLYPHOSPHATASE"/>
    <property type="match status" value="1"/>
</dbReference>
<dbReference type="Pfam" id="PF02541">
    <property type="entry name" value="Ppx-GppA"/>
    <property type="match status" value="1"/>
</dbReference>
<dbReference type="RefSeq" id="WP_187528532.1">
    <property type="nucleotide sequence ID" value="NZ_CP060724.1"/>
</dbReference>
<accession>A0A7G9T3M2</accession>
<dbReference type="Pfam" id="PF21447">
    <property type="entry name" value="Ppx-GppA_III"/>
    <property type="match status" value="1"/>
</dbReference>
<dbReference type="PANTHER" id="PTHR30005:SF0">
    <property type="entry name" value="RETROGRADE REGULATION PROTEIN 2"/>
    <property type="match status" value="1"/>
</dbReference>
<dbReference type="InterPro" id="IPR003607">
    <property type="entry name" value="HD/PDEase_dom"/>
</dbReference>
<dbReference type="Proteomes" id="UP000515800">
    <property type="component" value="Chromosome"/>
</dbReference>
<protein>
    <submittedName>
        <fullName evidence="4">Exopolyphosphatase</fullName>
    </submittedName>
</protein>
<dbReference type="InterPro" id="IPR043129">
    <property type="entry name" value="ATPase_NBD"/>
</dbReference>
<feature type="domain" description="Ppx/GppA phosphatase N-terminal" evidence="2">
    <location>
        <begin position="38"/>
        <end position="121"/>
    </location>
</feature>